<dbReference type="PANTHER" id="PTHR16181">
    <property type="entry name" value="PROTEIN FAM83A-RELATED"/>
    <property type="match status" value="1"/>
</dbReference>
<feature type="compositionally biased region" description="Polar residues" evidence="4">
    <location>
        <begin position="651"/>
        <end position="674"/>
    </location>
</feature>
<feature type="domain" description="Scaffolding anchor of CK1" evidence="5">
    <location>
        <begin position="16"/>
        <end position="285"/>
    </location>
</feature>
<evidence type="ECO:0000256" key="2">
    <source>
        <dbReference type="ARBA" id="ARBA00006937"/>
    </source>
</evidence>
<feature type="compositionally biased region" description="Polar residues" evidence="4">
    <location>
        <begin position="1221"/>
        <end position="1234"/>
    </location>
</feature>
<dbReference type="Gene3D" id="3.30.870.10">
    <property type="entry name" value="Endonuclease Chain A"/>
    <property type="match status" value="1"/>
</dbReference>
<feature type="compositionally biased region" description="Polar residues" evidence="4">
    <location>
        <begin position="1342"/>
        <end position="1364"/>
    </location>
</feature>
<dbReference type="OMA" id="SPACINY"/>
<dbReference type="InterPro" id="IPR012461">
    <property type="entry name" value="SACK1"/>
</dbReference>
<feature type="compositionally biased region" description="Basic and acidic residues" evidence="4">
    <location>
        <begin position="459"/>
        <end position="476"/>
    </location>
</feature>
<dbReference type="PANTHER" id="PTHR16181:SF29">
    <property type="entry name" value="PROTEIN FAM83A-RELATED"/>
    <property type="match status" value="1"/>
</dbReference>
<feature type="compositionally biased region" description="Basic and acidic residues" evidence="4">
    <location>
        <begin position="1185"/>
        <end position="1212"/>
    </location>
</feature>
<evidence type="ECO:0000313" key="6">
    <source>
        <dbReference type="Ensembl" id="ENSATEP00000005650.1"/>
    </source>
</evidence>
<reference evidence="6" key="2">
    <citation type="submission" date="2025-08" db="UniProtKB">
        <authorList>
            <consortium name="Ensembl"/>
        </authorList>
    </citation>
    <scope>IDENTIFICATION</scope>
</reference>
<feature type="region of interest" description="Disordered" evidence="4">
    <location>
        <begin position="440"/>
        <end position="674"/>
    </location>
</feature>
<comment type="subcellular location">
    <subcellularLocation>
        <location evidence="1">Cytoplasm</location>
    </subcellularLocation>
</comment>
<dbReference type="GO" id="GO:0005737">
    <property type="term" value="C:cytoplasm"/>
    <property type="evidence" value="ECO:0007669"/>
    <property type="project" value="UniProtKB-SubCell"/>
</dbReference>
<proteinExistence type="inferred from homology"/>
<feature type="region of interest" description="Disordered" evidence="4">
    <location>
        <begin position="1280"/>
        <end position="1378"/>
    </location>
</feature>
<accession>A0A3Q1HEB5</accession>
<feature type="compositionally biased region" description="Polar residues" evidence="4">
    <location>
        <begin position="950"/>
        <end position="975"/>
    </location>
</feature>
<feature type="compositionally biased region" description="Low complexity" evidence="4">
    <location>
        <begin position="331"/>
        <end position="354"/>
    </location>
</feature>
<dbReference type="GO" id="GO:0007165">
    <property type="term" value="P:signal transduction"/>
    <property type="evidence" value="ECO:0007669"/>
    <property type="project" value="TreeGrafter"/>
</dbReference>
<feature type="compositionally biased region" description="Low complexity" evidence="4">
    <location>
        <begin position="570"/>
        <end position="585"/>
    </location>
</feature>
<feature type="compositionally biased region" description="Polar residues" evidence="4">
    <location>
        <begin position="796"/>
        <end position="813"/>
    </location>
</feature>
<feature type="compositionally biased region" description="Polar residues" evidence="4">
    <location>
        <begin position="609"/>
        <end position="618"/>
    </location>
</feature>
<feature type="region of interest" description="Disordered" evidence="4">
    <location>
        <begin position="710"/>
        <end position="835"/>
    </location>
</feature>
<feature type="compositionally biased region" description="Polar residues" evidence="4">
    <location>
        <begin position="884"/>
        <end position="898"/>
    </location>
</feature>
<dbReference type="GeneTree" id="ENSGT00940000157932"/>
<comment type="similarity">
    <text evidence="2">Belongs to the FAM83 family.</text>
</comment>
<dbReference type="FunFam" id="3.30.870.10:FF:000004">
    <property type="entry name" value="protein FAM83H isoform X2"/>
    <property type="match status" value="1"/>
</dbReference>
<evidence type="ECO:0000256" key="3">
    <source>
        <dbReference type="ARBA" id="ARBA00022490"/>
    </source>
</evidence>
<keyword evidence="3" id="KW-0963">Cytoplasm</keyword>
<organism evidence="6 7">
    <name type="scientific">Anabas testudineus</name>
    <name type="common">Climbing perch</name>
    <name type="synonym">Anthias testudineus</name>
    <dbReference type="NCBI Taxonomy" id="64144"/>
    <lineage>
        <taxon>Eukaryota</taxon>
        <taxon>Metazoa</taxon>
        <taxon>Chordata</taxon>
        <taxon>Craniata</taxon>
        <taxon>Vertebrata</taxon>
        <taxon>Euteleostomi</taxon>
        <taxon>Actinopterygii</taxon>
        <taxon>Neopterygii</taxon>
        <taxon>Teleostei</taxon>
        <taxon>Neoteleostei</taxon>
        <taxon>Acanthomorphata</taxon>
        <taxon>Anabantaria</taxon>
        <taxon>Anabantiformes</taxon>
        <taxon>Anabantoidei</taxon>
        <taxon>Anabantidae</taxon>
        <taxon>Anabas</taxon>
    </lineage>
</organism>
<feature type="region of interest" description="Disordered" evidence="4">
    <location>
        <begin position="331"/>
        <end position="381"/>
    </location>
</feature>
<gene>
    <name evidence="6" type="primary">FAM83G</name>
</gene>
<dbReference type="InParanoid" id="A0A3Q1HEB5"/>
<dbReference type="Proteomes" id="UP000265040">
    <property type="component" value="Chromosome 8"/>
</dbReference>
<feature type="compositionally biased region" description="Polar residues" evidence="4">
    <location>
        <begin position="917"/>
        <end position="942"/>
    </location>
</feature>
<sequence length="1417" mass="154311">MALSQLQCLDENHINPRAHESKPEFFYCEEQRLALEVLLRDGREAFGKYLEARGLRGFLSDPELETFVAAQQPYDPGSELFSETAEDGDPPLSLHYWPDLSDTTVPQMDLGWPDSDSYRGVTRTTVYAQPPLDGQAHIKEVVRKMIAQAQKVIAVVMDVFTDVDIFRDLLDAGFKRRVSVYILLERTTLPHFLSMCQRANMHAGHLKHLRVRCTEGMEFYTRSCTKVKGRMGHRFMFVDGDKAVSGSYSFTWMSSRLDRNLITVVTGQAVEAFDRQFRYLYVISSSVDLREVATEPEPEPEPLPQPAAVVLPSAALARKLHNPKYALVALSSPAPSADNNSPKEPSNPENSKNPDVPETNKRRQKRASKEAIQDAPPLHPGLTDLEKACLIAYLPTWPEPDPPSDVIGFINIRDANRPTQVHLQRSEMFETSQAIRFSSPISVPKETLPEVAKPRQPAAKHEEMDKRQPTQDKIKAGECVVDGVQPAQAESESGDSKSKEEPTGQETSVSGKKSEPVKDSTTLTTETNLHSKTPISQDAGRDPAPPITEHTLSQSDMKTSSPNNQPPSHSTASSPEPKSPPASNSEKAETQSVVEQKKQTPESHMHAPANSNLTIQQHTQERTGLPLTNSLTEAVHAQPLNSSEMPPEVQAPSSASGEPSQTVVSTSLSENNHAPVTAPLTSVVSSSSVAPVTSSSTTLHPLLSLSTACSPLPPTPPIPKPRTVQLVIKHSETSDGQNLSEVSVIRRTESATSTGQPIVHSKPDVAYKVQTSLEKDPETLSELPSSKIGPQEDTENTGNPEESLQQTQSVASSETKDEEAVGLSDNGAETQAQPDALIADVPKADSGNIQAMIPKEVHPKDLTLTDCKITSTTQTDPTATVQTEKNNGTQHNTAQEPQRLSHCEMNPQDNDPLETVSAHTPVSNSPLCNDNPEDSSTVTSAAHTDGKTNVIKSNVHTNGTSQESQQTSKLRGSSHTPERPLRLYLSDTHIRDVRSQTPEREPRSLIRTPTPDGVPSCTPSPDSRMHTPDPRPYTPDFRTPTPDGYVSPRDDSTLSTTSEEYYECSDSPSQDLSSDCVGSAEDHVSFTQRAGPDATTITKTSTSCINNNTHASMLSAADNSNSCCETLSLSGPGKVCSPSAHDKKVKVSAVVDTINEQNGRGENENGTNVAKESRPELSTGGRVSSEAERPDKEMIVDKAAVRPSGVDKRDRPQSGMESDGQKLTQGHRQQESGLSSPSRPPRPPRPLSASQLFAHPSAYHQLNQAESKVLHGSLQVLDSMSSHRRPPYRLPQALGAVGSAAGQKQAKVSHSLLSQQPLAAQSRMRVGQTQNEHPHIKPKSSFLLTHPNTQSELHPHSQNQTASVQEAHKQEEGRSPFTITFGRLYSLKGLKDKMNKLPAQSKRGGTSSPLQRRKSTS</sequence>
<evidence type="ECO:0000256" key="1">
    <source>
        <dbReference type="ARBA" id="ARBA00004496"/>
    </source>
</evidence>
<feature type="compositionally biased region" description="Low complexity" evidence="4">
    <location>
        <begin position="1155"/>
        <end position="1168"/>
    </location>
</feature>
<dbReference type="OrthoDB" id="6103632at2759"/>
<dbReference type="InterPro" id="IPR050944">
    <property type="entry name" value="FAM83"/>
</dbReference>
<evidence type="ECO:0000259" key="5">
    <source>
        <dbReference type="Pfam" id="PF07894"/>
    </source>
</evidence>
<reference evidence="6" key="3">
    <citation type="submission" date="2025-09" db="UniProtKB">
        <authorList>
            <consortium name="Ensembl"/>
        </authorList>
    </citation>
    <scope>IDENTIFICATION</scope>
</reference>
<feature type="region of interest" description="Disordered" evidence="4">
    <location>
        <begin position="868"/>
        <end position="1074"/>
    </location>
</feature>
<feature type="compositionally biased region" description="Polar residues" evidence="4">
    <location>
        <begin position="550"/>
        <end position="569"/>
    </location>
</feature>
<feature type="compositionally biased region" description="Basic and acidic residues" evidence="4">
    <location>
        <begin position="595"/>
        <end position="605"/>
    </location>
</feature>
<dbReference type="SUPFAM" id="SSF56024">
    <property type="entry name" value="Phospholipase D/nuclease"/>
    <property type="match status" value="1"/>
</dbReference>
<keyword evidence="7" id="KW-1185">Reference proteome</keyword>
<feature type="compositionally biased region" description="Basic and acidic residues" evidence="4">
    <location>
        <begin position="988"/>
        <end position="1004"/>
    </location>
</feature>
<dbReference type="GO" id="GO:0019901">
    <property type="term" value="F:protein kinase binding"/>
    <property type="evidence" value="ECO:0007669"/>
    <property type="project" value="TreeGrafter"/>
</dbReference>
<feature type="compositionally biased region" description="Pro residues" evidence="4">
    <location>
        <begin position="711"/>
        <end position="720"/>
    </location>
</feature>
<feature type="region of interest" description="Disordered" evidence="4">
    <location>
        <begin position="679"/>
        <end position="698"/>
    </location>
</feature>
<protein>
    <recommendedName>
        <fullName evidence="5">Scaffolding anchor of CK1 domain-containing protein</fullName>
    </recommendedName>
</protein>
<dbReference type="Pfam" id="PF07894">
    <property type="entry name" value="SACK1"/>
    <property type="match status" value="1"/>
</dbReference>
<evidence type="ECO:0000313" key="7">
    <source>
        <dbReference type="Proteomes" id="UP000265040"/>
    </source>
</evidence>
<feature type="region of interest" description="Disordered" evidence="4">
    <location>
        <begin position="1392"/>
        <end position="1417"/>
    </location>
</feature>
<reference evidence="6" key="1">
    <citation type="submission" date="2021-04" db="EMBL/GenBank/DDBJ databases">
        <authorList>
            <consortium name="Wellcome Sanger Institute Data Sharing"/>
        </authorList>
    </citation>
    <scope>NUCLEOTIDE SEQUENCE [LARGE SCALE GENOMIC DNA]</scope>
</reference>
<dbReference type="Ensembl" id="ENSATET00000005742.3">
    <property type="protein sequence ID" value="ENSATEP00000005650.1"/>
    <property type="gene ID" value="ENSATEG00000004000.3"/>
</dbReference>
<name>A0A3Q1HEB5_ANATE</name>
<feature type="compositionally biased region" description="Low complexity" evidence="4">
    <location>
        <begin position="870"/>
        <end position="883"/>
    </location>
</feature>
<feature type="region of interest" description="Disordered" evidence="4">
    <location>
        <begin position="1153"/>
        <end position="1266"/>
    </location>
</feature>
<feature type="compositionally biased region" description="Polar residues" evidence="4">
    <location>
        <begin position="519"/>
        <end position="536"/>
    </location>
</feature>
<feature type="compositionally biased region" description="Polar residues" evidence="4">
    <location>
        <begin position="1306"/>
        <end position="1319"/>
    </location>
</feature>
<evidence type="ECO:0000256" key="4">
    <source>
        <dbReference type="SAM" id="MobiDB-lite"/>
    </source>
</evidence>